<evidence type="ECO:0000259" key="5">
    <source>
        <dbReference type="SMART" id="SM00645"/>
    </source>
</evidence>
<dbReference type="SMART" id="SM00848">
    <property type="entry name" value="Inhibitor_I29"/>
    <property type="match status" value="1"/>
</dbReference>
<evidence type="ECO:0000256" key="1">
    <source>
        <dbReference type="ARBA" id="ARBA00008455"/>
    </source>
</evidence>
<dbReference type="PROSITE" id="PS00139">
    <property type="entry name" value="THIOL_PROTEASE_CYS"/>
    <property type="match status" value="1"/>
</dbReference>
<accession>C5LKN2</accession>
<gene>
    <name evidence="7" type="ORF">Pmar_PMAR025735</name>
</gene>
<evidence type="ECO:0000313" key="7">
    <source>
        <dbReference type="EMBL" id="EER02713.1"/>
    </source>
</evidence>
<evidence type="ECO:0000256" key="4">
    <source>
        <dbReference type="SAM" id="SignalP"/>
    </source>
</evidence>
<feature type="domain" description="Cathepsin propeptide inhibitor" evidence="6">
    <location>
        <begin position="28"/>
        <end position="84"/>
    </location>
</feature>
<dbReference type="Pfam" id="PF00112">
    <property type="entry name" value="Peptidase_C1"/>
    <property type="match status" value="1"/>
</dbReference>
<dbReference type="PROSITE" id="PS00639">
    <property type="entry name" value="THIOL_PROTEASE_HIS"/>
    <property type="match status" value="1"/>
</dbReference>
<dbReference type="SUPFAM" id="SSF54001">
    <property type="entry name" value="Cysteine proteinases"/>
    <property type="match status" value="1"/>
</dbReference>
<feature type="domain" description="Peptidase C1A papain C-terminal" evidence="5">
    <location>
        <begin position="111"/>
        <end position="329"/>
    </location>
</feature>
<keyword evidence="2" id="KW-0865">Zymogen</keyword>
<evidence type="ECO:0000259" key="6">
    <source>
        <dbReference type="SMART" id="SM00848"/>
    </source>
</evidence>
<dbReference type="InterPro" id="IPR025660">
    <property type="entry name" value="Pept_his_AS"/>
</dbReference>
<dbReference type="Pfam" id="PF08246">
    <property type="entry name" value="Inhibitor_I29"/>
    <property type="match status" value="1"/>
</dbReference>
<reference evidence="7 8" key="1">
    <citation type="submission" date="2008-07" db="EMBL/GenBank/DDBJ databases">
        <authorList>
            <person name="El-Sayed N."/>
            <person name="Caler E."/>
            <person name="Inman J."/>
            <person name="Amedeo P."/>
            <person name="Hass B."/>
            <person name="Wortman J."/>
        </authorList>
    </citation>
    <scope>NUCLEOTIDE SEQUENCE [LARGE SCALE GENOMIC DNA]</scope>
    <source>
        <strain evidence="8">ATCC 50983 / TXsc</strain>
    </source>
</reference>
<dbReference type="EMBL" id="GG682853">
    <property type="protein sequence ID" value="EER02713.1"/>
    <property type="molecule type" value="Genomic_DNA"/>
</dbReference>
<dbReference type="Gene3D" id="3.90.70.10">
    <property type="entry name" value="Cysteine proteinases"/>
    <property type="match status" value="1"/>
</dbReference>
<dbReference type="Proteomes" id="UP000007800">
    <property type="component" value="Unassembled WGS sequence"/>
</dbReference>
<evidence type="ECO:0000313" key="8">
    <source>
        <dbReference type="Proteomes" id="UP000007800"/>
    </source>
</evidence>
<keyword evidence="3" id="KW-1015">Disulfide bond</keyword>
<dbReference type="AlphaFoldDB" id="C5LKN2"/>
<dbReference type="InterPro" id="IPR000668">
    <property type="entry name" value="Peptidase_C1A_C"/>
</dbReference>
<dbReference type="OrthoDB" id="190265at2759"/>
<dbReference type="InterPro" id="IPR013128">
    <property type="entry name" value="Peptidase_C1A"/>
</dbReference>
<dbReference type="InterPro" id="IPR038765">
    <property type="entry name" value="Papain-like_cys_pep_sf"/>
</dbReference>
<evidence type="ECO:0000256" key="3">
    <source>
        <dbReference type="ARBA" id="ARBA00023157"/>
    </source>
</evidence>
<keyword evidence="8" id="KW-1185">Reference proteome</keyword>
<dbReference type="PRINTS" id="PR00705">
    <property type="entry name" value="PAPAIN"/>
</dbReference>
<dbReference type="OMA" id="HNGEYSE"/>
<dbReference type="GO" id="GO:0006508">
    <property type="term" value="P:proteolysis"/>
    <property type="evidence" value="ECO:0007669"/>
    <property type="project" value="InterPro"/>
</dbReference>
<dbReference type="InterPro" id="IPR000169">
    <property type="entry name" value="Pept_cys_AS"/>
</dbReference>
<dbReference type="GO" id="GO:0008234">
    <property type="term" value="F:cysteine-type peptidase activity"/>
    <property type="evidence" value="ECO:0007669"/>
    <property type="project" value="InterPro"/>
</dbReference>
<dbReference type="RefSeq" id="XP_002770704.1">
    <property type="nucleotide sequence ID" value="XM_002770658.1"/>
</dbReference>
<dbReference type="FunFam" id="3.90.70.10:FF:000039">
    <property type="entry name" value="Cysteine proteinase 2, putative"/>
    <property type="match status" value="1"/>
</dbReference>
<organism evidence="8">
    <name type="scientific">Perkinsus marinus (strain ATCC 50983 / TXsc)</name>
    <dbReference type="NCBI Taxonomy" id="423536"/>
    <lineage>
        <taxon>Eukaryota</taxon>
        <taxon>Sar</taxon>
        <taxon>Alveolata</taxon>
        <taxon>Perkinsozoa</taxon>
        <taxon>Perkinsea</taxon>
        <taxon>Perkinsida</taxon>
        <taxon>Perkinsidae</taxon>
        <taxon>Perkinsus</taxon>
    </lineage>
</organism>
<protein>
    <submittedName>
        <fullName evidence="7">Cathepsin L, putative</fullName>
    </submittedName>
</protein>
<dbReference type="GeneID" id="9048172"/>
<dbReference type="InParanoid" id="C5LKN2"/>
<evidence type="ECO:0000256" key="2">
    <source>
        <dbReference type="ARBA" id="ARBA00023145"/>
    </source>
</evidence>
<proteinExistence type="inferred from homology"/>
<feature type="signal peptide" evidence="4">
    <location>
        <begin position="1"/>
        <end position="18"/>
    </location>
</feature>
<name>C5LKN2_PERM5</name>
<dbReference type="InterPro" id="IPR013201">
    <property type="entry name" value="Prot_inhib_I29"/>
</dbReference>
<sequence>MLIIISLVLLSILPLVKCLEEGTVELAFMGFQHKFGKNYESKEEEVKRNAIFQANLHHIEQVNAKDLSYKLGVNEHADLTHEEFAALKLGTLKMSTRRDDKFVIEADTTQLPTSVDWRNKNVLTPVKDQGSCGSCWAFSTTGALEAQYAIATGKLLSLSEQQLVDCSSGYGNNGCEGGLMDDAYEYIKSAGLDQESTYSYNGTDDVCQGSLAKRSDGIPAGEVTGFHMLDKTEQSLMKALADAPVSVAMYAADPDFRFYKSGVYSSATCNGKLDHGVVAVGYGTENGSDYFIIRNSWGSSWGQAGYFYLKRGVSGYGECNILEYMCVATLKSG</sequence>
<dbReference type="SMART" id="SM00645">
    <property type="entry name" value="Pept_C1"/>
    <property type="match status" value="1"/>
</dbReference>
<dbReference type="PANTHER" id="PTHR12411">
    <property type="entry name" value="CYSTEINE PROTEASE FAMILY C1-RELATED"/>
    <property type="match status" value="1"/>
</dbReference>
<dbReference type="CDD" id="cd02248">
    <property type="entry name" value="Peptidase_C1A"/>
    <property type="match status" value="1"/>
</dbReference>
<comment type="similarity">
    <text evidence="1">Belongs to the peptidase C1 family.</text>
</comment>
<dbReference type="InterPro" id="IPR039417">
    <property type="entry name" value="Peptidase_C1A_papain-like"/>
</dbReference>
<feature type="chain" id="PRO_5018737639" evidence="4">
    <location>
        <begin position="19"/>
        <end position="333"/>
    </location>
</feature>
<keyword evidence="4" id="KW-0732">Signal</keyword>